<evidence type="ECO:0000256" key="5">
    <source>
        <dbReference type="ARBA" id="ARBA00023136"/>
    </source>
</evidence>
<dbReference type="EMBL" id="CQEM01000002">
    <property type="protein sequence ID" value="CNK73049.1"/>
    <property type="molecule type" value="Genomic_DNA"/>
</dbReference>
<dbReference type="Proteomes" id="UP000040088">
    <property type="component" value="Unassembled WGS sequence"/>
</dbReference>
<evidence type="ECO:0000256" key="2">
    <source>
        <dbReference type="ARBA" id="ARBA00022448"/>
    </source>
</evidence>
<sequence length="477" mass="49225">MKSDTNSIDLSITDNTRSRKVIISLSLPMLLSSLATSIANVGLPTLTRAFSASFQEAQWVVLAYLLAITTSAITIGRLGDIIDKRLLLKAGIALFTLASLGCALAPSIQLLIAARVLQGLGAAAMMTLTLALVGDTVGKGKTGRAMGMLGTLSAIGTALGPSLGGMLIAGFGWPAMFLITIPFGLLAWLLVSRYLPLPAASLSEVAKPQSGFDPLGMLLLGLTLALYALSMTLGHGTFTMLNFALLVGAAMGVGLFGWAESRAAYPLIQIAMLRHPVLRGGLITSALVTTVMMATLVVGPFYLSQALNLPAEWVGLAMSGGPIVAALCGVPAGYLVDRWGAKGMVIAGLSVLAFGAVALTMISPAAGVWGYVAPVCLMTAGYAIFQAANNTLMIRVVGTVQRGVVSGMLNLARNLGLMTGASLMGAIFAFASASHDIQWATAAAISDGMRLTYAVATLLAVIALWVAAIHSKNKSNQ</sequence>
<keyword evidence="3 6" id="KW-0812">Transmembrane</keyword>
<feature type="transmembrane region" description="Helical" evidence="6">
    <location>
        <begin position="112"/>
        <end position="133"/>
    </location>
</feature>
<protein>
    <submittedName>
        <fullName evidence="8">Putative membrane transport protein</fullName>
    </submittedName>
</protein>
<dbReference type="RefSeq" id="WP_050125308.1">
    <property type="nucleotide sequence ID" value="NZ_CQEM01000002.1"/>
</dbReference>
<gene>
    <name evidence="8" type="primary">stp_2</name>
    <name evidence="8" type="ORF">ERS008460_00725</name>
</gene>
<evidence type="ECO:0000256" key="3">
    <source>
        <dbReference type="ARBA" id="ARBA00022692"/>
    </source>
</evidence>
<comment type="subcellular location">
    <subcellularLocation>
        <location evidence="1">Membrane</location>
        <topology evidence="1">Multi-pass membrane protein</topology>
    </subcellularLocation>
</comment>
<keyword evidence="5 6" id="KW-0472">Membrane</keyword>
<feature type="transmembrane region" description="Helical" evidence="6">
    <location>
        <begin position="21"/>
        <end position="39"/>
    </location>
</feature>
<keyword evidence="4 6" id="KW-1133">Transmembrane helix</keyword>
<feature type="transmembrane region" description="Helical" evidence="6">
    <location>
        <begin position="86"/>
        <end position="106"/>
    </location>
</feature>
<feature type="transmembrane region" description="Helical" evidence="6">
    <location>
        <begin position="411"/>
        <end position="431"/>
    </location>
</feature>
<organism evidence="8 9">
    <name type="scientific">Yersinia aleksiciae</name>
    <dbReference type="NCBI Taxonomy" id="263819"/>
    <lineage>
        <taxon>Bacteria</taxon>
        <taxon>Pseudomonadati</taxon>
        <taxon>Pseudomonadota</taxon>
        <taxon>Gammaproteobacteria</taxon>
        <taxon>Enterobacterales</taxon>
        <taxon>Yersiniaceae</taxon>
        <taxon>Yersinia</taxon>
    </lineage>
</organism>
<feature type="transmembrane region" description="Helical" evidence="6">
    <location>
        <begin position="145"/>
        <end position="169"/>
    </location>
</feature>
<feature type="transmembrane region" description="Helical" evidence="6">
    <location>
        <begin position="368"/>
        <end position="385"/>
    </location>
</feature>
<dbReference type="InterPro" id="IPR011701">
    <property type="entry name" value="MFS"/>
</dbReference>
<dbReference type="PRINTS" id="PR01036">
    <property type="entry name" value="TCRTETB"/>
</dbReference>
<feature type="transmembrane region" description="Helical" evidence="6">
    <location>
        <begin position="315"/>
        <end position="336"/>
    </location>
</feature>
<feature type="transmembrane region" description="Helical" evidence="6">
    <location>
        <begin position="215"/>
        <end position="234"/>
    </location>
</feature>
<dbReference type="Gene3D" id="1.20.1720.10">
    <property type="entry name" value="Multidrug resistance protein D"/>
    <property type="match status" value="1"/>
</dbReference>
<accession>A0A0T9TBP2</accession>
<dbReference type="GO" id="GO:0016020">
    <property type="term" value="C:membrane"/>
    <property type="evidence" value="ECO:0007669"/>
    <property type="project" value="UniProtKB-SubCell"/>
</dbReference>
<evidence type="ECO:0000259" key="7">
    <source>
        <dbReference type="PROSITE" id="PS50850"/>
    </source>
</evidence>
<dbReference type="AlphaFoldDB" id="A0A0T9TBP2"/>
<dbReference type="GO" id="GO:0022857">
    <property type="term" value="F:transmembrane transporter activity"/>
    <property type="evidence" value="ECO:0007669"/>
    <property type="project" value="InterPro"/>
</dbReference>
<evidence type="ECO:0000256" key="1">
    <source>
        <dbReference type="ARBA" id="ARBA00004141"/>
    </source>
</evidence>
<feature type="transmembrane region" description="Helical" evidence="6">
    <location>
        <begin position="343"/>
        <end position="362"/>
    </location>
</feature>
<evidence type="ECO:0000313" key="8">
    <source>
        <dbReference type="EMBL" id="CNK73049.1"/>
    </source>
</evidence>
<dbReference type="SUPFAM" id="SSF103473">
    <property type="entry name" value="MFS general substrate transporter"/>
    <property type="match status" value="1"/>
</dbReference>
<dbReference type="InterPro" id="IPR020846">
    <property type="entry name" value="MFS_dom"/>
</dbReference>
<feature type="transmembrane region" description="Helical" evidence="6">
    <location>
        <begin position="451"/>
        <end position="469"/>
    </location>
</feature>
<dbReference type="Gene3D" id="1.20.1250.20">
    <property type="entry name" value="MFS general substrate transporter like domains"/>
    <property type="match status" value="1"/>
</dbReference>
<name>A0A0T9TBP2_YERAE</name>
<dbReference type="PANTHER" id="PTHR42718">
    <property type="entry name" value="MAJOR FACILITATOR SUPERFAMILY MULTIDRUG TRANSPORTER MFSC"/>
    <property type="match status" value="1"/>
</dbReference>
<feature type="transmembrane region" description="Helical" evidence="6">
    <location>
        <begin position="240"/>
        <end position="259"/>
    </location>
</feature>
<dbReference type="Pfam" id="PF07690">
    <property type="entry name" value="MFS_1"/>
    <property type="match status" value="1"/>
</dbReference>
<dbReference type="PANTHER" id="PTHR42718:SF9">
    <property type="entry name" value="MAJOR FACILITATOR SUPERFAMILY MULTIDRUG TRANSPORTER MFSC"/>
    <property type="match status" value="1"/>
</dbReference>
<feature type="transmembrane region" description="Helical" evidence="6">
    <location>
        <begin position="280"/>
        <end position="303"/>
    </location>
</feature>
<feature type="transmembrane region" description="Helical" evidence="6">
    <location>
        <begin position="59"/>
        <end position="79"/>
    </location>
</feature>
<dbReference type="InterPro" id="IPR036259">
    <property type="entry name" value="MFS_trans_sf"/>
</dbReference>
<evidence type="ECO:0000256" key="6">
    <source>
        <dbReference type="SAM" id="Phobius"/>
    </source>
</evidence>
<evidence type="ECO:0000256" key="4">
    <source>
        <dbReference type="ARBA" id="ARBA00022989"/>
    </source>
</evidence>
<proteinExistence type="predicted"/>
<keyword evidence="2" id="KW-0813">Transport</keyword>
<dbReference type="CDD" id="cd17321">
    <property type="entry name" value="MFS_MMR_MDR_like"/>
    <property type="match status" value="1"/>
</dbReference>
<evidence type="ECO:0000313" key="9">
    <source>
        <dbReference type="Proteomes" id="UP000040088"/>
    </source>
</evidence>
<reference evidence="9" key="1">
    <citation type="submission" date="2015-03" db="EMBL/GenBank/DDBJ databases">
        <authorList>
            <consortium name="Pathogen Informatics"/>
        </authorList>
    </citation>
    <scope>NUCLEOTIDE SEQUENCE [LARGE SCALE GENOMIC DNA]</scope>
    <source>
        <strain evidence="9">IP27925</strain>
    </source>
</reference>
<feature type="transmembrane region" description="Helical" evidence="6">
    <location>
        <begin position="175"/>
        <end position="195"/>
    </location>
</feature>
<feature type="domain" description="Major facilitator superfamily (MFS) profile" evidence="7">
    <location>
        <begin position="21"/>
        <end position="472"/>
    </location>
</feature>
<dbReference type="PROSITE" id="PS50850">
    <property type="entry name" value="MFS"/>
    <property type="match status" value="1"/>
</dbReference>